<keyword evidence="8" id="KW-1185">Reference proteome</keyword>
<feature type="coiled-coil region" evidence="3">
    <location>
        <begin position="370"/>
        <end position="420"/>
    </location>
</feature>
<gene>
    <name evidence="7" type="ORF">HGA13_19525</name>
</gene>
<dbReference type="PANTHER" id="PTHR30461">
    <property type="entry name" value="DNA-INVERTASE FROM LAMBDOID PROPHAGE"/>
    <property type="match status" value="1"/>
</dbReference>
<keyword evidence="2" id="KW-0233">DNA recombination</keyword>
<dbReference type="Gene3D" id="3.90.1750.20">
    <property type="entry name" value="Putative Large Serine Recombinase, Chain B, Domain 2"/>
    <property type="match status" value="1"/>
</dbReference>
<dbReference type="PANTHER" id="PTHR30461:SF2">
    <property type="entry name" value="SERINE RECOMBINASE PINE-RELATED"/>
    <property type="match status" value="1"/>
</dbReference>
<accession>A0A846XKY9</accession>
<dbReference type="RefSeq" id="WP_068042618.1">
    <property type="nucleotide sequence ID" value="NZ_JAAXOO010000005.1"/>
</dbReference>
<dbReference type="InterPro" id="IPR036162">
    <property type="entry name" value="Resolvase-like_N_sf"/>
</dbReference>
<dbReference type="InterPro" id="IPR050639">
    <property type="entry name" value="SSR_resolvase"/>
</dbReference>
<dbReference type="SMART" id="SM00857">
    <property type="entry name" value="Resolvase"/>
    <property type="match status" value="1"/>
</dbReference>
<feature type="domain" description="Recombinase" evidence="6">
    <location>
        <begin position="162"/>
        <end position="289"/>
    </location>
</feature>
<name>A0A846XKY9_9NOCA</name>
<feature type="domain" description="Resolvase/invertase-type recombinase catalytic" evidence="5">
    <location>
        <begin position="8"/>
        <end position="154"/>
    </location>
</feature>
<dbReference type="InterPro" id="IPR025827">
    <property type="entry name" value="Zn_ribbon_recom_dom"/>
</dbReference>
<dbReference type="SUPFAM" id="SSF53041">
    <property type="entry name" value="Resolvase-like"/>
    <property type="match status" value="1"/>
</dbReference>
<dbReference type="CDD" id="cd00338">
    <property type="entry name" value="Ser_Recombinase"/>
    <property type="match status" value="1"/>
</dbReference>
<evidence type="ECO:0000256" key="4">
    <source>
        <dbReference type="SAM" id="MobiDB-lite"/>
    </source>
</evidence>
<dbReference type="Gene3D" id="3.40.50.1390">
    <property type="entry name" value="Resolvase, N-terminal catalytic domain"/>
    <property type="match status" value="1"/>
</dbReference>
<evidence type="ECO:0000259" key="5">
    <source>
        <dbReference type="PROSITE" id="PS51736"/>
    </source>
</evidence>
<evidence type="ECO:0000256" key="1">
    <source>
        <dbReference type="ARBA" id="ARBA00023125"/>
    </source>
</evidence>
<proteinExistence type="predicted"/>
<evidence type="ECO:0000313" key="8">
    <source>
        <dbReference type="Proteomes" id="UP000565715"/>
    </source>
</evidence>
<feature type="region of interest" description="Disordered" evidence="4">
    <location>
        <begin position="213"/>
        <end position="232"/>
    </location>
</feature>
<dbReference type="GO" id="GO:0000150">
    <property type="term" value="F:DNA strand exchange activity"/>
    <property type="evidence" value="ECO:0007669"/>
    <property type="project" value="InterPro"/>
</dbReference>
<dbReference type="InterPro" id="IPR038109">
    <property type="entry name" value="DNA_bind_recomb_sf"/>
</dbReference>
<evidence type="ECO:0000256" key="3">
    <source>
        <dbReference type="SAM" id="Coils"/>
    </source>
</evidence>
<dbReference type="InterPro" id="IPR011109">
    <property type="entry name" value="DNA_bind_recombinase_dom"/>
</dbReference>
<dbReference type="PROSITE" id="PS51736">
    <property type="entry name" value="RECOMBINASES_3"/>
    <property type="match status" value="1"/>
</dbReference>
<keyword evidence="1" id="KW-0238">DNA-binding</keyword>
<sequence length="515" mass="57742">MTTSITRRVLGRIRLSRATDETTSPERQREIIQQWANTHDAVIVGWAEDLDVSGSVDPFDTPSLGHWLNHRVHEWDTLVAWKLDRLGRNILQLNGLIGWAEKHDKTIVSCNENLDFATWQGQMLAGIMAGLAQGELEAIKERTGAARRKLVTSGRWFGGRPQYGYRAVQSGDGWTLEHDPETLPVLRQIIADTIGGVPAAAVVRELNTQGVLSPSDSYRKRQGKPLRGTPWNPTTLLQMLKSRSLLGEVTHNGATVRNDDGSPILAGPPLINLDTFQRLQQALDKRAIGRANPRVDTSPLLGVVVCAVCGKNLIYQQQYDKRNGNTRRYYYCRDRCGQNIRAAELESWLEETFLDELGSYEVTERVWVPASSNQQELRQAQETLDELLTLLPSIGSHTARERLTKQIAAIDKRITELENEPGSEGHYEYHGTGETYAEVWARGDQRQRRTLLLKSGISATARVYARTRGSGGAHEFNIRIPGDLLERMDAGSTEEHFKRREAEAAELRKGLGIDK</sequence>
<organism evidence="7 8">
    <name type="scientific">Nocardia speluncae</name>
    <dbReference type="NCBI Taxonomy" id="419477"/>
    <lineage>
        <taxon>Bacteria</taxon>
        <taxon>Bacillati</taxon>
        <taxon>Actinomycetota</taxon>
        <taxon>Actinomycetes</taxon>
        <taxon>Mycobacteriales</taxon>
        <taxon>Nocardiaceae</taxon>
        <taxon>Nocardia</taxon>
    </lineage>
</organism>
<dbReference type="Pfam" id="PF07508">
    <property type="entry name" value="Recombinase"/>
    <property type="match status" value="1"/>
</dbReference>
<dbReference type="InterPro" id="IPR006119">
    <property type="entry name" value="Resolv_N"/>
</dbReference>
<dbReference type="Proteomes" id="UP000565715">
    <property type="component" value="Unassembled WGS sequence"/>
</dbReference>
<keyword evidence="3" id="KW-0175">Coiled coil</keyword>
<evidence type="ECO:0000259" key="6">
    <source>
        <dbReference type="PROSITE" id="PS51737"/>
    </source>
</evidence>
<evidence type="ECO:0000256" key="2">
    <source>
        <dbReference type="ARBA" id="ARBA00023172"/>
    </source>
</evidence>
<dbReference type="Pfam" id="PF13408">
    <property type="entry name" value="Zn_ribbon_recom"/>
    <property type="match status" value="1"/>
</dbReference>
<dbReference type="EMBL" id="JAAXOO010000005">
    <property type="protein sequence ID" value="NKY35243.1"/>
    <property type="molecule type" value="Genomic_DNA"/>
</dbReference>
<dbReference type="AlphaFoldDB" id="A0A846XKY9"/>
<comment type="caution">
    <text evidence="7">The sequence shown here is derived from an EMBL/GenBank/DDBJ whole genome shotgun (WGS) entry which is preliminary data.</text>
</comment>
<protein>
    <submittedName>
        <fullName evidence="7">Recombinase family protein</fullName>
    </submittedName>
</protein>
<reference evidence="7 8" key="1">
    <citation type="submission" date="2020-04" db="EMBL/GenBank/DDBJ databases">
        <title>MicrobeNet Type strains.</title>
        <authorList>
            <person name="Nicholson A.C."/>
        </authorList>
    </citation>
    <scope>NUCLEOTIDE SEQUENCE [LARGE SCALE GENOMIC DNA]</scope>
    <source>
        <strain evidence="7 8">DSM 45078</strain>
    </source>
</reference>
<evidence type="ECO:0000313" key="7">
    <source>
        <dbReference type="EMBL" id="NKY35243.1"/>
    </source>
</evidence>
<dbReference type="PROSITE" id="PS51737">
    <property type="entry name" value="RECOMBINASE_DNA_BIND"/>
    <property type="match status" value="1"/>
</dbReference>
<dbReference type="Pfam" id="PF00239">
    <property type="entry name" value="Resolvase"/>
    <property type="match status" value="1"/>
</dbReference>
<dbReference type="GO" id="GO:0003677">
    <property type="term" value="F:DNA binding"/>
    <property type="evidence" value="ECO:0007669"/>
    <property type="project" value="UniProtKB-KW"/>
</dbReference>